<dbReference type="AlphaFoldDB" id="A0A1F6BGY5"/>
<accession>A0A1F6BGY5</accession>
<dbReference type="STRING" id="1798401.A2363_03575"/>
<feature type="transmembrane region" description="Helical" evidence="1">
    <location>
        <begin position="136"/>
        <end position="156"/>
    </location>
</feature>
<dbReference type="Proteomes" id="UP000176186">
    <property type="component" value="Unassembled WGS sequence"/>
</dbReference>
<evidence type="ECO:0000256" key="1">
    <source>
        <dbReference type="SAM" id="Phobius"/>
    </source>
</evidence>
<keyword evidence="1" id="KW-1133">Transmembrane helix</keyword>
<keyword evidence="1" id="KW-0812">Transmembrane</keyword>
<feature type="transmembrane region" description="Helical" evidence="1">
    <location>
        <begin position="12"/>
        <end position="34"/>
    </location>
</feature>
<evidence type="ECO:0000313" key="2">
    <source>
        <dbReference type="EMBL" id="OGG35777.1"/>
    </source>
</evidence>
<dbReference type="EMBL" id="MFKE01000005">
    <property type="protein sequence ID" value="OGG35777.1"/>
    <property type="molecule type" value="Genomic_DNA"/>
</dbReference>
<keyword evidence="1" id="KW-0472">Membrane</keyword>
<organism evidence="2 3">
    <name type="scientific">Candidatus Gottesmanbacteria bacterium RIFOXYB1_FULL_47_11</name>
    <dbReference type="NCBI Taxonomy" id="1798401"/>
    <lineage>
        <taxon>Bacteria</taxon>
        <taxon>Candidatus Gottesmaniibacteriota</taxon>
    </lineage>
</organism>
<name>A0A1F6BGY5_9BACT</name>
<protein>
    <submittedName>
        <fullName evidence="2">Uncharacterized protein</fullName>
    </submittedName>
</protein>
<gene>
    <name evidence="2" type="ORF">A2363_03575</name>
</gene>
<sequence>MTATAHALVSAAIYRSIPAPIISIPLAFVSHFVMDAIPHWDFGTDWRGRSKKNTGLLAIAETTLGITVAYFLFQGKGDALPLLSTIIAGELPDWLEAPWYIFFARKDKHKPSPSAGFWEKLTYRIYRTENIFHAKAGYPLGVLTQVVTVAFFLLLLTRSTG</sequence>
<feature type="transmembrane region" description="Helical" evidence="1">
    <location>
        <begin position="55"/>
        <end position="73"/>
    </location>
</feature>
<evidence type="ECO:0000313" key="3">
    <source>
        <dbReference type="Proteomes" id="UP000176186"/>
    </source>
</evidence>
<proteinExistence type="predicted"/>
<comment type="caution">
    <text evidence="2">The sequence shown here is derived from an EMBL/GenBank/DDBJ whole genome shotgun (WGS) entry which is preliminary data.</text>
</comment>
<reference evidence="2 3" key="1">
    <citation type="journal article" date="2016" name="Nat. Commun.">
        <title>Thousands of microbial genomes shed light on interconnected biogeochemical processes in an aquifer system.</title>
        <authorList>
            <person name="Anantharaman K."/>
            <person name="Brown C.T."/>
            <person name="Hug L.A."/>
            <person name="Sharon I."/>
            <person name="Castelle C.J."/>
            <person name="Probst A.J."/>
            <person name="Thomas B.C."/>
            <person name="Singh A."/>
            <person name="Wilkins M.J."/>
            <person name="Karaoz U."/>
            <person name="Brodie E.L."/>
            <person name="Williams K.H."/>
            <person name="Hubbard S.S."/>
            <person name="Banfield J.F."/>
        </authorList>
    </citation>
    <scope>NUCLEOTIDE SEQUENCE [LARGE SCALE GENOMIC DNA]</scope>
</reference>